<evidence type="ECO:0000313" key="2">
    <source>
        <dbReference type="EMBL" id="KAL2265601.1"/>
    </source>
</evidence>
<feature type="compositionally biased region" description="Basic and acidic residues" evidence="1">
    <location>
        <begin position="603"/>
        <end position="615"/>
    </location>
</feature>
<keyword evidence="3" id="KW-1185">Reference proteome</keyword>
<feature type="compositionally biased region" description="Polar residues" evidence="1">
    <location>
        <begin position="218"/>
        <end position="231"/>
    </location>
</feature>
<comment type="caution">
    <text evidence="2">The sequence shown here is derived from an EMBL/GenBank/DDBJ whole genome shotgun (WGS) entry which is preliminary data.</text>
</comment>
<dbReference type="GeneID" id="98128086"/>
<sequence length="679" mass="71695">MPPREILDSEDDGSEFGEEDAGFNYNDQGGTDQVDVRDVPRDIEVPASHTNSTTTGSTDPSFFQHIYDRHQQHQHQHQQPTIADTQSFIPDTVPNTTRSLASEAEVVDLTGVPTPRKSADDDREAAGGSSARSRRDASARTYGKRNAAQPSPEQKAGGREHGDDGGAVDDPLQNPPATLLFTLDPYAFPDATPPARRRARGSQEGVREGVPAAAFSASGPSTTTQELSSSPVMLVPTEAPRQNNRKRKAAAAATTEAPGSSSGMLTVYGVAAAAAAAGAETESTPPDTLPLSVYLQPSTLTASQKQEYRVIHLSSQPGSLEPVMDHPPSFVPEISGGSSLRSSDATVVCPTPSYARLPREEGDGTDETGGVGDMGYQSSPDVLIDMTASTSSTRSKKARVKAILSSGRMEPDLEAPPSTNRARKKRVFREVDDSEDEFDPARDGMPQPILQGEEMAMHEENTVDNGSAAAEMEGANNDEPMEATATPGPKAPAKSKRSRKKKVDASSAAEPASGATMPPEPPAKRKRGRPRKPDASSKAAEPAAPVEPVEPTEQPEPPVEETARTRAENDSAAGEEPSARPFSELEHNSQPGPASGAEGSDGVGERGATEEKENGSPEAPGNDAKKDDQEDGELKTRGKDAGAGTGKGLDLLKGKGKYRVGLNRMSRVPSLLKVIKKPT</sequence>
<feature type="compositionally biased region" description="Basic and acidic residues" evidence="1">
    <location>
        <begin position="623"/>
        <end position="640"/>
    </location>
</feature>
<organism evidence="2 3">
    <name type="scientific">Remersonia thermophila</name>
    <dbReference type="NCBI Taxonomy" id="72144"/>
    <lineage>
        <taxon>Eukaryota</taxon>
        <taxon>Fungi</taxon>
        <taxon>Dikarya</taxon>
        <taxon>Ascomycota</taxon>
        <taxon>Pezizomycotina</taxon>
        <taxon>Sordariomycetes</taxon>
        <taxon>Sordariomycetidae</taxon>
        <taxon>Sordariales</taxon>
        <taxon>Sordariales incertae sedis</taxon>
        <taxon>Remersonia</taxon>
    </lineage>
</organism>
<name>A0ABR4D5G9_9PEZI</name>
<gene>
    <name evidence="2" type="ORF">VTJ83DRAFT_6701</name>
</gene>
<feature type="compositionally biased region" description="Polar residues" evidence="1">
    <location>
        <begin position="80"/>
        <end position="100"/>
    </location>
</feature>
<feature type="compositionally biased region" description="Acidic residues" evidence="1">
    <location>
        <begin position="8"/>
        <end position="21"/>
    </location>
</feature>
<accession>A0ABR4D5G9</accession>
<feature type="region of interest" description="Disordered" evidence="1">
    <location>
        <begin position="1"/>
        <end position="264"/>
    </location>
</feature>
<feature type="compositionally biased region" description="Low complexity" evidence="1">
    <location>
        <begin position="539"/>
        <end position="552"/>
    </location>
</feature>
<feature type="region of interest" description="Disordered" evidence="1">
    <location>
        <begin position="318"/>
        <end position="652"/>
    </location>
</feature>
<evidence type="ECO:0000256" key="1">
    <source>
        <dbReference type="SAM" id="MobiDB-lite"/>
    </source>
</evidence>
<feature type="compositionally biased region" description="Low complexity" evidence="1">
    <location>
        <begin position="483"/>
        <end position="492"/>
    </location>
</feature>
<feature type="compositionally biased region" description="Basic and acidic residues" evidence="1">
    <location>
        <begin position="34"/>
        <end position="44"/>
    </location>
</feature>
<feature type="compositionally biased region" description="Polar residues" evidence="1">
    <location>
        <begin position="336"/>
        <end position="345"/>
    </location>
</feature>
<dbReference type="EMBL" id="JAZGUE010000006">
    <property type="protein sequence ID" value="KAL2265601.1"/>
    <property type="molecule type" value="Genomic_DNA"/>
</dbReference>
<reference evidence="2 3" key="1">
    <citation type="journal article" date="2024" name="Commun. Biol.">
        <title>Comparative genomic analysis of thermophilic fungi reveals convergent evolutionary adaptations and gene losses.</title>
        <authorList>
            <person name="Steindorff A.S."/>
            <person name="Aguilar-Pontes M.V."/>
            <person name="Robinson A.J."/>
            <person name="Andreopoulos B."/>
            <person name="LaButti K."/>
            <person name="Kuo A."/>
            <person name="Mondo S."/>
            <person name="Riley R."/>
            <person name="Otillar R."/>
            <person name="Haridas S."/>
            <person name="Lipzen A."/>
            <person name="Grimwood J."/>
            <person name="Schmutz J."/>
            <person name="Clum A."/>
            <person name="Reid I.D."/>
            <person name="Moisan M.C."/>
            <person name="Butler G."/>
            <person name="Nguyen T.T.M."/>
            <person name="Dewar K."/>
            <person name="Conant G."/>
            <person name="Drula E."/>
            <person name="Henrissat B."/>
            <person name="Hansel C."/>
            <person name="Singer S."/>
            <person name="Hutchinson M.I."/>
            <person name="de Vries R.P."/>
            <person name="Natvig D.O."/>
            <person name="Powell A.J."/>
            <person name="Tsang A."/>
            <person name="Grigoriev I.V."/>
        </authorList>
    </citation>
    <scope>NUCLEOTIDE SEQUENCE [LARGE SCALE GENOMIC DNA]</scope>
    <source>
        <strain evidence="2 3">ATCC 22073</strain>
    </source>
</reference>
<proteinExistence type="predicted"/>
<feature type="compositionally biased region" description="Basic residues" evidence="1">
    <location>
        <begin position="493"/>
        <end position="502"/>
    </location>
</feature>
<evidence type="ECO:0000313" key="3">
    <source>
        <dbReference type="Proteomes" id="UP001600064"/>
    </source>
</evidence>
<feature type="compositionally biased region" description="Polar residues" evidence="1">
    <location>
        <begin position="48"/>
        <end position="61"/>
    </location>
</feature>
<dbReference type="RefSeq" id="XP_070864328.1">
    <property type="nucleotide sequence ID" value="XM_071013442.1"/>
</dbReference>
<dbReference type="Proteomes" id="UP001600064">
    <property type="component" value="Unassembled WGS sequence"/>
</dbReference>
<protein>
    <submittedName>
        <fullName evidence="2">Uncharacterized protein</fullName>
    </submittedName>
</protein>